<dbReference type="InterPro" id="IPR039422">
    <property type="entry name" value="MarR/SlyA-like"/>
</dbReference>
<organism evidence="3 4">
    <name type="scientific">Thermobacillus xylanilyticus</name>
    <dbReference type="NCBI Taxonomy" id="76633"/>
    <lineage>
        <taxon>Bacteria</taxon>
        <taxon>Bacillati</taxon>
        <taxon>Bacillota</taxon>
        <taxon>Bacilli</taxon>
        <taxon>Bacillales</taxon>
        <taxon>Paenibacillaceae</taxon>
        <taxon>Thermobacillus</taxon>
    </lineage>
</organism>
<dbReference type="Proteomes" id="UP000681526">
    <property type="component" value="Unassembled WGS sequence"/>
</dbReference>
<evidence type="ECO:0000256" key="1">
    <source>
        <dbReference type="ARBA" id="ARBA00023125"/>
    </source>
</evidence>
<dbReference type="InterPro" id="IPR000835">
    <property type="entry name" value="HTH_MarR-typ"/>
</dbReference>
<dbReference type="InterPro" id="IPR036388">
    <property type="entry name" value="WH-like_DNA-bd_sf"/>
</dbReference>
<reference evidence="3 4" key="1">
    <citation type="submission" date="2021-04" db="EMBL/GenBank/DDBJ databases">
        <authorList>
            <person name="Rakotoarivonina H."/>
        </authorList>
    </citation>
    <scope>NUCLEOTIDE SEQUENCE [LARGE SCALE GENOMIC DNA]</scope>
    <source>
        <strain evidence="3 4">XE</strain>
    </source>
</reference>
<dbReference type="Pfam" id="PF01047">
    <property type="entry name" value="MarR"/>
    <property type="match status" value="1"/>
</dbReference>
<dbReference type="PRINTS" id="PR00598">
    <property type="entry name" value="HTHMARR"/>
</dbReference>
<dbReference type="InterPro" id="IPR036390">
    <property type="entry name" value="WH_DNA-bd_sf"/>
</dbReference>
<evidence type="ECO:0000313" key="4">
    <source>
        <dbReference type="Proteomes" id="UP000681526"/>
    </source>
</evidence>
<dbReference type="Gene3D" id="1.10.10.10">
    <property type="entry name" value="Winged helix-like DNA-binding domain superfamily/Winged helix DNA-binding domain"/>
    <property type="match status" value="1"/>
</dbReference>
<dbReference type="RefSeq" id="WP_213483165.1">
    <property type="nucleotide sequence ID" value="NZ_CAJRAY010000005.1"/>
</dbReference>
<evidence type="ECO:0000259" key="2">
    <source>
        <dbReference type="PROSITE" id="PS50995"/>
    </source>
</evidence>
<keyword evidence="4" id="KW-1185">Reference proteome</keyword>
<evidence type="ECO:0000313" key="3">
    <source>
        <dbReference type="EMBL" id="CAG5077276.1"/>
    </source>
</evidence>
<dbReference type="PANTHER" id="PTHR33164">
    <property type="entry name" value="TRANSCRIPTIONAL REGULATOR, MARR FAMILY"/>
    <property type="match status" value="1"/>
</dbReference>
<dbReference type="EMBL" id="CAJRAY010000005">
    <property type="protein sequence ID" value="CAG5077276.1"/>
    <property type="molecule type" value="Genomic_DNA"/>
</dbReference>
<dbReference type="SMART" id="SM00347">
    <property type="entry name" value="HTH_MARR"/>
    <property type="match status" value="1"/>
</dbReference>
<comment type="caution">
    <text evidence="3">The sequence shown here is derived from an EMBL/GenBank/DDBJ whole genome shotgun (WGS) entry which is preliminary data.</text>
</comment>
<dbReference type="PROSITE" id="PS50995">
    <property type="entry name" value="HTH_MARR_2"/>
    <property type="match status" value="1"/>
</dbReference>
<protein>
    <submittedName>
        <fullName evidence="3">Transcriptional regulator</fullName>
    </submittedName>
</protein>
<dbReference type="SUPFAM" id="SSF46785">
    <property type="entry name" value="Winged helix' DNA-binding domain"/>
    <property type="match status" value="1"/>
</dbReference>
<dbReference type="PANTHER" id="PTHR33164:SF43">
    <property type="entry name" value="HTH-TYPE TRANSCRIPTIONAL REPRESSOR YETL"/>
    <property type="match status" value="1"/>
</dbReference>
<feature type="domain" description="HTH marR-type" evidence="2">
    <location>
        <begin position="6"/>
        <end position="139"/>
    </location>
</feature>
<sequence length="145" mass="16546">MEMTLEGSISFWIKKMYQKTGHLFNDRLAQYGLTTAQVEVLSLLWSHGDGQTQKELHERLCIRPASLTKVLDMLAAGGWVERKQDADDARVNRIFLTETGRSIENVCAEILHEVERLVRKNLSSEEAAILLMLLKKSESSLEEEK</sequence>
<proteinExistence type="predicted"/>
<accession>A0ABN7RMF9</accession>
<keyword evidence="1" id="KW-0238">DNA-binding</keyword>
<gene>
    <name evidence="3" type="primary">txxe 165-MarR</name>
    <name evidence="3" type="ORF">TXXE_01375</name>
</gene>
<name>A0ABN7RMF9_THEXY</name>